<comment type="caution">
    <text evidence="9">The sequence shown here is derived from an EMBL/GenBank/DDBJ whole genome shotgun (WGS) entry which is preliminary data.</text>
</comment>
<comment type="similarity">
    <text evidence="1 6">Belongs to the MinC family.</text>
</comment>
<evidence type="ECO:0000256" key="4">
    <source>
        <dbReference type="ARBA" id="ARBA00023306"/>
    </source>
</evidence>
<name>A0ABW5RZX6_9BACL</name>
<accession>A0ABW5RZX6</accession>
<dbReference type="InterPro" id="IPR005526">
    <property type="entry name" value="Septum_form_inhib_MinC_C"/>
</dbReference>
<comment type="function">
    <text evidence="6">Cell division inhibitor that blocks the formation of polar Z ring septums. Rapidly oscillates between the poles of the cell to destabilize FtsZ filaments that have formed before they mature into polar Z rings. Prevents FtsZ polymerization.</text>
</comment>
<evidence type="ECO:0000256" key="2">
    <source>
        <dbReference type="ARBA" id="ARBA00022618"/>
    </source>
</evidence>
<comment type="subunit">
    <text evidence="5 6">Interacts with MinD and FtsZ.</text>
</comment>
<protein>
    <recommendedName>
        <fullName evidence="6">Probable septum site-determining protein MinC</fullName>
    </recommendedName>
</protein>
<dbReference type="RefSeq" id="WP_253065032.1">
    <property type="nucleotide sequence ID" value="NZ_JAMXWM010000034.1"/>
</dbReference>
<dbReference type="NCBIfam" id="TIGR01222">
    <property type="entry name" value="minC"/>
    <property type="match status" value="1"/>
</dbReference>
<organism evidence="9 10">
    <name type="scientific">Sporolactobacillus shoreicorticis</name>
    <dbReference type="NCBI Taxonomy" id="1923877"/>
    <lineage>
        <taxon>Bacteria</taxon>
        <taxon>Bacillati</taxon>
        <taxon>Bacillota</taxon>
        <taxon>Bacilli</taxon>
        <taxon>Bacillales</taxon>
        <taxon>Sporolactobacillaceae</taxon>
        <taxon>Sporolactobacillus</taxon>
    </lineage>
</organism>
<keyword evidence="3 6" id="KW-0717">Septation</keyword>
<dbReference type="SUPFAM" id="SSF63848">
    <property type="entry name" value="Cell-division inhibitor MinC, C-terminal domain"/>
    <property type="match status" value="1"/>
</dbReference>
<dbReference type="PANTHER" id="PTHR34108:SF1">
    <property type="entry name" value="SEPTUM SITE-DETERMINING PROTEIN MINC"/>
    <property type="match status" value="1"/>
</dbReference>
<evidence type="ECO:0000256" key="1">
    <source>
        <dbReference type="ARBA" id="ARBA00006291"/>
    </source>
</evidence>
<dbReference type="Proteomes" id="UP001597399">
    <property type="component" value="Unassembled WGS sequence"/>
</dbReference>
<dbReference type="InterPro" id="IPR013033">
    <property type="entry name" value="MinC"/>
</dbReference>
<dbReference type="HAMAP" id="MF_00267">
    <property type="entry name" value="MinC"/>
    <property type="match status" value="1"/>
</dbReference>
<keyword evidence="2 6" id="KW-0132">Cell division</keyword>
<dbReference type="Pfam" id="PF03775">
    <property type="entry name" value="MinC_C"/>
    <property type="match status" value="1"/>
</dbReference>
<feature type="domain" description="Septum site-determining protein MinC N-terminal" evidence="8">
    <location>
        <begin position="8"/>
        <end position="85"/>
    </location>
</feature>
<dbReference type="EMBL" id="JBHUMQ010000001">
    <property type="protein sequence ID" value="MFD2692324.1"/>
    <property type="molecule type" value="Genomic_DNA"/>
</dbReference>
<evidence type="ECO:0000313" key="10">
    <source>
        <dbReference type="Proteomes" id="UP001597399"/>
    </source>
</evidence>
<evidence type="ECO:0000313" key="9">
    <source>
        <dbReference type="EMBL" id="MFD2692324.1"/>
    </source>
</evidence>
<evidence type="ECO:0000259" key="7">
    <source>
        <dbReference type="Pfam" id="PF03775"/>
    </source>
</evidence>
<dbReference type="InterPro" id="IPR016098">
    <property type="entry name" value="CAP/MinC_C"/>
</dbReference>
<feature type="domain" description="Septum formation inhibitor MinC C-terminal" evidence="7">
    <location>
        <begin position="108"/>
        <end position="211"/>
    </location>
</feature>
<dbReference type="Gene3D" id="2.160.20.70">
    <property type="match status" value="1"/>
</dbReference>
<reference evidence="10" key="1">
    <citation type="journal article" date="2019" name="Int. J. Syst. Evol. Microbiol.">
        <title>The Global Catalogue of Microorganisms (GCM) 10K type strain sequencing project: providing services to taxonomists for standard genome sequencing and annotation.</title>
        <authorList>
            <consortium name="The Broad Institute Genomics Platform"/>
            <consortium name="The Broad Institute Genome Sequencing Center for Infectious Disease"/>
            <person name="Wu L."/>
            <person name="Ma J."/>
        </authorList>
    </citation>
    <scope>NUCLEOTIDE SEQUENCE [LARGE SCALE GENOMIC DNA]</scope>
    <source>
        <strain evidence="10">TISTR 2466</strain>
    </source>
</reference>
<dbReference type="Pfam" id="PF22642">
    <property type="entry name" value="MinC_N_1"/>
    <property type="match status" value="1"/>
</dbReference>
<dbReference type="Gene3D" id="3.30.160.540">
    <property type="match status" value="1"/>
</dbReference>
<sequence>MSATQPLITMKGRKDGLVLVMDEACAYRDLVRELKEKLAANTNLYKEGPVISVKIQAGNRYISAAQRDQLKEIIHSFDHLKVDDIQSNVITLEDIAKKKAQEKIVPIARIIRSGQVLSIEGDLLLIGDVNPGGTVSATGNIYIFGALRGVAAAGSADDRKSAVIVASIMKPTQLKIGQVISRNENNTIDEMKEDHLLECAYLDEKIGKIVIDRVHAALKKRNLSFALEKL</sequence>
<keyword evidence="10" id="KW-1185">Reference proteome</keyword>
<evidence type="ECO:0000256" key="5">
    <source>
        <dbReference type="ARBA" id="ARBA00046874"/>
    </source>
</evidence>
<dbReference type="PANTHER" id="PTHR34108">
    <property type="entry name" value="SEPTUM SITE-DETERMINING PROTEIN MINC"/>
    <property type="match status" value="1"/>
</dbReference>
<evidence type="ECO:0000256" key="6">
    <source>
        <dbReference type="HAMAP-Rule" id="MF_00267"/>
    </source>
</evidence>
<proteinExistence type="inferred from homology"/>
<evidence type="ECO:0000259" key="8">
    <source>
        <dbReference type="Pfam" id="PF22642"/>
    </source>
</evidence>
<dbReference type="InterPro" id="IPR055219">
    <property type="entry name" value="MinC_N_1"/>
</dbReference>
<evidence type="ECO:0000256" key="3">
    <source>
        <dbReference type="ARBA" id="ARBA00023210"/>
    </source>
</evidence>
<keyword evidence="4 6" id="KW-0131">Cell cycle</keyword>
<gene>
    <name evidence="6 9" type="primary">minC</name>
    <name evidence="9" type="ORF">ACFSUE_01515</name>
</gene>
<dbReference type="InterPro" id="IPR036145">
    <property type="entry name" value="MinC_C_sf"/>
</dbReference>